<dbReference type="PROSITE" id="PS50096">
    <property type="entry name" value="IQ"/>
    <property type="match status" value="1"/>
</dbReference>
<evidence type="ECO:0000256" key="1">
    <source>
        <dbReference type="SAM" id="MobiDB-lite"/>
    </source>
</evidence>
<dbReference type="Proteomes" id="UP001595937">
    <property type="component" value="Unassembled WGS sequence"/>
</dbReference>
<feature type="compositionally biased region" description="Polar residues" evidence="1">
    <location>
        <begin position="497"/>
        <end position="507"/>
    </location>
</feature>
<dbReference type="GO" id="GO:0004519">
    <property type="term" value="F:endonuclease activity"/>
    <property type="evidence" value="ECO:0007669"/>
    <property type="project" value="UniProtKB-KW"/>
</dbReference>
<dbReference type="GeneID" id="303299063"/>
<evidence type="ECO:0000313" key="3">
    <source>
        <dbReference type="Proteomes" id="UP001595937"/>
    </source>
</evidence>
<reference evidence="3" key="1">
    <citation type="journal article" date="2019" name="Int. J. Syst. Evol. Microbiol.">
        <title>The Global Catalogue of Microorganisms (GCM) 10K type strain sequencing project: providing services to taxonomists for standard genome sequencing and annotation.</title>
        <authorList>
            <consortium name="The Broad Institute Genomics Platform"/>
            <consortium name="The Broad Institute Genome Sequencing Center for Infectious Disease"/>
            <person name="Wu L."/>
            <person name="Ma J."/>
        </authorList>
    </citation>
    <scope>NUCLEOTIDE SEQUENCE [LARGE SCALE GENOMIC DNA]</scope>
    <source>
        <strain evidence="3">CGMCC 1.16455</strain>
    </source>
</reference>
<feature type="compositionally biased region" description="Acidic residues" evidence="1">
    <location>
        <begin position="1"/>
        <end position="20"/>
    </location>
</feature>
<accession>A0ABW0FLR1</accession>
<evidence type="ECO:0000313" key="2">
    <source>
        <dbReference type="EMBL" id="MFC5299593.1"/>
    </source>
</evidence>
<feature type="compositionally biased region" description="Pro residues" evidence="1">
    <location>
        <begin position="524"/>
        <end position="548"/>
    </location>
</feature>
<proteinExistence type="predicted"/>
<organism evidence="2 3">
    <name type="scientific">Brachybacterium tyrofermentans</name>
    <dbReference type="NCBI Taxonomy" id="47848"/>
    <lineage>
        <taxon>Bacteria</taxon>
        <taxon>Bacillati</taxon>
        <taxon>Actinomycetota</taxon>
        <taxon>Actinomycetes</taxon>
        <taxon>Micrococcales</taxon>
        <taxon>Dermabacteraceae</taxon>
        <taxon>Brachybacterium</taxon>
    </lineage>
</organism>
<dbReference type="RefSeq" id="WP_343926189.1">
    <property type="nucleotide sequence ID" value="NZ_BAAAIR010000050.1"/>
</dbReference>
<sequence length="556" mass="61573">MPFVEEPDDDESTVDDENAVDDGIAVDERAFLDSLPRRLQIVDARSPLTRDGLPDRTECGKDPELGAAAQRVWDAEKSSARALAGRYRALAELFDCEREDDEDEEDVTTARAAIALRVTHGVARWELRSAHRAAHHLPRTFSLLEGGRFPSWWFQRMVRESEDLSEESRRQLDLAVATWSTDIPVDRFITLLGALVGLLARREEELEEAPPLPREITIAPDTTRGAGSLVARGPIPEILAYWKRLDESARAIQAAQRKALRDDTEIPYDVDDLVTSTGRPLPLDRLRYELQLNATFDTGDVPIPGPRFRLNVTVPALTLLGASDAPGMLDGTTPIPPEMARLLAGGQETWFRVLTDPCSGAFLPLPADRYQPSQTMLEHLRLRNATCAVPGCTRPASWAAECDHLEEFDHEHPERGGRTELENLHMLCWQHHQDKTAGLLDPARIPTATREPGRTRWRLGRTGDHAIVADDVDLATRIAVEELEAAWRTHLARRTQRTAQGATQAGTEKTATKDADPATTPASLPAPPPEPPPEPPWSLRPESPPGPCDPEDPPPP</sequence>
<dbReference type="CDD" id="cd00085">
    <property type="entry name" value="HNHc"/>
    <property type="match status" value="1"/>
</dbReference>
<gene>
    <name evidence="2" type="ORF">ACFPK8_18925</name>
</gene>
<protein>
    <submittedName>
        <fullName evidence="2">HNH endonuclease signature motif containing protein</fullName>
    </submittedName>
</protein>
<dbReference type="InterPro" id="IPR003615">
    <property type="entry name" value="HNH_nuc"/>
</dbReference>
<feature type="region of interest" description="Disordered" evidence="1">
    <location>
        <begin position="492"/>
        <end position="556"/>
    </location>
</feature>
<feature type="region of interest" description="Disordered" evidence="1">
    <location>
        <begin position="1"/>
        <end position="22"/>
    </location>
</feature>
<keyword evidence="2" id="KW-0540">Nuclease</keyword>
<keyword evidence="2" id="KW-0255">Endonuclease</keyword>
<dbReference type="EMBL" id="JBHSLN010000089">
    <property type="protein sequence ID" value="MFC5299593.1"/>
    <property type="molecule type" value="Genomic_DNA"/>
</dbReference>
<name>A0ABW0FLR1_9MICO</name>
<keyword evidence="2" id="KW-0378">Hydrolase</keyword>
<keyword evidence="3" id="KW-1185">Reference proteome</keyword>
<comment type="caution">
    <text evidence="2">The sequence shown here is derived from an EMBL/GenBank/DDBJ whole genome shotgun (WGS) entry which is preliminary data.</text>
</comment>